<organism evidence="1 2">
    <name type="scientific">Trametes sanguinea</name>
    <dbReference type="NCBI Taxonomy" id="158606"/>
    <lineage>
        <taxon>Eukaryota</taxon>
        <taxon>Fungi</taxon>
        <taxon>Dikarya</taxon>
        <taxon>Basidiomycota</taxon>
        <taxon>Agaricomycotina</taxon>
        <taxon>Agaricomycetes</taxon>
        <taxon>Polyporales</taxon>
        <taxon>Polyporaceae</taxon>
        <taxon>Trametes</taxon>
    </lineage>
</organism>
<dbReference type="Proteomes" id="UP001144978">
    <property type="component" value="Unassembled WGS sequence"/>
</dbReference>
<proteinExistence type="predicted"/>
<dbReference type="EMBL" id="JANSHE010001118">
    <property type="protein sequence ID" value="KAJ3004511.1"/>
    <property type="molecule type" value="Genomic_DNA"/>
</dbReference>
<evidence type="ECO:0000313" key="2">
    <source>
        <dbReference type="Proteomes" id="UP001144978"/>
    </source>
</evidence>
<protein>
    <submittedName>
        <fullName evidence="1">Uncharacterized protein</fullName>
    </submittedName>
</protein>
<comment type="caution">
    <text evidence="1">The sequence shown here is derived from an EMBL/GenBank/DDBJ whole genome shotgun (WGS) entry which is preliminary data.</text>
</comment>
<keyword evidence="2" id="KW-1185">Reference proteome</keyword>
<gene>
    <name evidence="1" type="ORF">NUW54_g4780</name>
</gene>
<name>A0ACC1PYT7_9APHY</name>
<evidence type="ECO:0000313" key="1">
    <source>
        <dbReference type="EMBL" id="KAJ3004511.1"/>
    </source>
</evidence>
<reference evidence="1" key="1">
    <citation type="submission" date="2022-08" db="EMBL/GenBank/DDBJ databases">
        <title>Genome Sequence of Pycnoporus sanguineus.</title>
        <authorList>
            <person name="Buettner E."/>
        </authorList>
    </citation>
    <scope>NUCLEOTIDE SEQUENCE</scope>
    <source>
        <strain evidence="1">CG-C14</strain>
    </source>
</reference>
<accession>A0ACC1PYT7</accession>
<sequence>MSPQVGDIIHIQPTRQNKYGNDVPARFDTVLVNTGTGGATGVLGYRVAQVRVVFKLPEDALPGLFPNARVARPQHLAYVEWFKPFPTAPHHDHGLYKIARSLRRGARLASIIPVENIARSCHLFPDFGAAVPREWTSSNVLEHCSTFYVNSFADRNTYKLIY</sequence>